<evidence type="ECO:0000256" key="1">
    <source>
        <dbReference type="ARBA" id="ARBA00008792"/>
    </source>
</evidence>
<dbReference type="InterPro" id="IPR007502">
    <property type="entry name" value="Helicase-assoc_dom"/>
</dbReference>
<organism evidence="11 12">
    <name type="scientific">Lipomyces starkeyi NRRL Y-11557</name>
    <dbReference type="NCBI Taxonomy" id="675824"/>
    <lineage>
        <taxon>Eukaryota</taxon>
        <taxon>Fungi</taxon>
        <taxon>Dikarya</taxon>
        <taxon>Ascomycota</taxon>
        <taxon>Saccharomycotina</taxon>
        <taxon>Lipomycetes</taxon>
        <taxon>Lipomycetales</taxon>
        <taxon>Lipomycetaceae</taxon>
        <taxon>Lipomyces</taxon>
    </lineage>
</organism>
<evidence type="ECO:0000313" key="11">
    <source>
        <dbReference type="EMBL" id="ODQ74738.1"/>
    </source>
</evidence>
<dbReference type="CDD" id="cd18791">
    <property type="entry name" value="SF2_C_RHA"/>
    <property type="match status" value="1"/>
</dbReference>
<accession>A0A1E3QAZ6</accession>
<dbReference type="OrthoDB" id="10253254at2759"/>
<dbReference type="SMART" id="SM00490">
    <property type="entry name" value="HELICc"/>
    <property type="match status" value="1"/>
</dbReference>
<protein>
    <recommendedName>
        <fullName evidence="2">RNA helicase</fullName>
        <ecNumber evidence="2">3.6.4.13</ecNumber>
    </recommendedName>
</protein>
<evidence type="ECO:0000259" key="9">
    <source>
        <dbReference type="PROSITE" id="PS51192"/>
    </source>
</evidence>
<dbReference type="GO" id="GO:0003724">
    <property type="term" value="F:RNA helicase activity"/>
    <property type="evidence" value="ECO:0007669"/>
    <property type="project" value="UniProtKB-EC"/>
</dbReference>
<dbReference type="SUPFAM" id="SSF52540">
    <property type="entry name" value="P-loop containing nucleoside triphosphate hydrolases"/>
    <property type="match status" value="1"/>
</dbReference>
<dbReference type="Gene3D" id="1.20.120.1080">
    <property type="match status" value="1"/>
</dbReference>
<dbReference type="InterPro" id="IPR011545">
    <property type="entry name" value="DEAD/DEAH_box_helicase_dom"/>
</dbReference>
<dbReference type="GO" id="GO:0016787">
    <property type="term" value="F:hydrolase activity"/>
    <property type="evidence" value="ECO:0007669"/>
    <property type="project" value="UniProtKB-KW"/>
</dbReference>
<feature type="compositionally biased region" description="Basic and acidic residues" evidence="8">
    <location>
        <begin position="334"/>
        <end position="347"/>
    </location>
</feature>
<dbReference type="PROSITE" id="PS51192">
    <property type="entry name" value="HELICASE_ATP_BIND_1"/>
    <property type="match status" value="1"/>
</dbReference>
<keyword evidence="12" id="KW-1185">Reference proteome</keyword>
<dbReference type="Pfam" id="PF00270">
    <property type="entry name" value="DEAD"/>
    <property type="match status" value="1"/>
</dbReference>
<dbReference type="GO" id="GO:0005524">
    <property type="term" value="F:ATP binding"/>
    <property type="evidence" value="ECO:0007669"/>
    <property type="project" value="UniProtKB-KW"/>
</dbReference>
<dbReference type="Gene3D" id="3.40.50.300">
    <property type="entry name" value="P-loop containing nucleotide triphosphate hydrolases"/>
    <property type="match status" value="2"/>
</dbReference>
<evidence type="ECO:0000256" key="3">
    <source>
        <dbReference type="ARBA" id="ARBA00022741"/>
    </source>
</evidence>
<name>A0A1E3QAZ6_LIPST</name>
<comment type="catalytic activity">
    <reaction evidence="7">
        <text>ATP + H2O = ADP + phosphate + H(+)</text>
        <dbReference type="Rhea" id="RHEA:13065"/>
        <dbReference type="ChEBI" id="CHEBI:15377"/>
        <dbReference type="ChEBI" id="CHEBI:15378"/>
        <dbReference type="ChEBI" id="CHEBI:30616"/>
        <dbReference type="ChEBI" id="CHEBI:43474"/>
        <dbReference type="ChEBI" id="CHEBI:456216"/>
        <dbReference type="EC" id="3.6.4.13"/>
    </reaction>
</comment>
<dbReference type="Pfam" id="PF00271">
    <property type="entry name" value="Helicase_C"/>
    <property type="match status" value="1"/>
</dbReference>
<feature type="compositionally biased region" description="Acidic residues" evidence="8">
    <location>
        <begin position="353"/>
        <end position="364"/>
    </location>
</feature>
<keyword evidence="4" id="KW-0378">Hydrolase</keyword>
<dbReference type="InterPro" id="IPR048333">
    <property type="entry name" value="HA2_WH"/>
</dbReference>
<keyword evidence="6" id="KW-0067">ATP-binding</keyword>
<dbReference type="STRING" id="675824.A0A1E3QAZ6"/>
<feature type="compositionally biased region" description="Acidic residues" evidence="8">
    <location>
        <begin position="371"/>
        <end position="389"/>
    </location>
</feature>
<dbReference type="InterPro" id="IPR001650">
    <property type="entry name" value="Helicase_C-like"/>
</dbReference>
<dbReference type="Pfam" id="PF21010">
    <property type="entry name" value="HA2_C"/>
    <property type="match status" value="1"/>
</dbReference>
<feature type="region of interest" description="Disordered" evidence="8">
    <location>
        <begin position="426"/>
        <end position="445"/>
    </location>
</feature>
<dbReference type="InterPro" id="IPR002464">
    <property type="entry name" value="DNA/RNA_helicase_DEAH_CS"/>
</dbReference>
<dbReference type="PANTHER" id="PTHR18934">
    <property type="entry name" value="ATP-DEPENDENT RNA HELICASE"/>
    <property type="match status" value="1"/>
</dbReference>
<dbReference type="SMART" id="SM00487">
    <property type="entry name" value="DEXDc"/>
    <property type="match status" value="1"/>
</dbReference>
<dbReference type="Pfam" id="PF04408">
    <property type="entry name" value="WHD_HA2"/>
    <property type="match status" value="1"/>
</dbReference>
<feature type="compositionally biased region" description="Basic residues" evidence="8">
    <location>
        <begin position="1"/>
        <end position="11"/>
    </location>
</feature>
<evidence type="ECO:0000256" key="5">
    <source>
        <dbReference type="ARBA" id="ARBA00022806"/>
    </source>
</evidence>
<evidence type="ECO:0000256" key="7">
    <source>
        <dbReference type="ARBA" id="ARBA00047984"/>
    </source>
</evidence>
<feature type="region of interest" description="Disordered" evidence="8">
    <location>
        <begin position="1"/>
        <end position="76"/>
    </location>
</feature>
<feature type="domain" description="Helicase C-terminal" evidence="10">
    <location>
        <begin position="754"/>
        <end position="929"/>
    </location>
</feature>
<evidence type="ECO:0000256" key="2">
    <source>
        <dbReference type="ARBA" id="ARBA00012552"/>
    </source>
</evidence>
<evidence type="ECO:0000259" key="10">
    <source>
        <dbReference type="PROSITE" id="PS51194"/>
    </source>
</evidence>
<dbReference type="PANTHER" id="PTHR18934:SF99">
    <property type="entry name" value="ATP-DEPENDENT RNA HELICASE DHX37-RELATED"/>
    <property type="match status" value="1"/>
</dbReference>
<evidence type="ECO:0000256" key="6">
    <source>
        <dbReference type="ARBA" id="ARBA00022840"/>
    </source>
</evidence>
<evidence type="ECO:0000256" key="4">
    <source>
        <dbReference type="ARBA" id="ARBA00022801"/>
    </source>
</evidence>
<dbReference type="GO" id="GO:0003723">
    <property type="term" value="F:RNA binding"/>
    <property type="evidence" value="ECO:0007669"/>
    <property type="project" value="TreeGrafter"/>
</dbReference>
<dbReference type="InterPro" id="IPR014001">
    <property type="entry name" value="Helicase_ATP-bd"/>
</dbReference>
<dbReference type="InterPro" id="IPR027417">
    <property type="entry name" value="P-loop_NTPase"/>
</dbReference>
<proteinExistence type="inferred from homology"/>
<dbReference type="CDD" id="cd17982">
    <property type="entry name" value="DEXHc_DHX37"/>
    <property type="match status" value="1"/>
</dbReference>
<dbReference type="EMBL" id="KV454291">
    <property type="protein sequence ID" value="ODQ74738.1"/>
    <property type="molecule type" value="Genomic_DNA"/>
</dbReference>
<dbReference type="SMART" id="SM00847">
    <property type="entry name" value="HA2"/>
    <property type="match status" value="1"/>
</dbReference>
<reference evidence="11 12" key="1">
    <citation type="journal article" date="2016" name="Proc. Natl. Acad. Sci. U.S.A.">
        <title>Comparative genomics of biotechnologically important yeasts.</title>
        <authorList>
            <person name="Riley R."/>
            <person name="Haridas S."/>
            <person name="Wolfe K.H."/>
            <person name="Lopes M.R."/>
            <person name="Hittinger C.T."/>
            <person name="Goeker M."/>
            <person name="Salamov A.A."/>
            <person name="Wisecaver J.H."/>
            <person name="Long T.M."/>
            <person name="Calvey C.H."/>
            <person name="Aerts A.L."/>
            <person name="Barry K.W."/>
            <person name="Choi C."/>
            <person name="Clum A."/>
            <person name="Coughlan A.Y."/>
            <person name="Deshpande S."/>
            <person name="Douglass A.P."/>
            <person name="Hanson S.J."/>
            <person name="Klenk H.-P."/>
            <person name="LaButti K.M."/>
            <person name="Lapidus A."/>
            <person name="Lindquist E.A."/>
            <person name="Lipzen A.M."/>
            <person name="Meier-Kolthoff J.P."/>
            <person name="Ohm R.A."/>
            <person name="Otillar R.P."/>
            <person name="Pangilinan J.L."/>
            <person name="Peng Y."/>
            <person name="Rokas A."/>
            <person name="Rosa C.A."/>
            <person name="Scheuner C."/>
            <person name="Sibirny A.A."/>
            <person name="Slot J.C."/>
            <person name="Stielow J.B."/>
            <person name="Sun H."/>
            <person name="Kurtzman C.P."/>
            <person name="Blackwell M."/>
            <person name="Grigoriev I.V."/>
            <person name="Jeffries T.W."/>
        </authorList>
    </citation>
    <scope>NUCLEOTIDE SEQUENCE [LARGE SCALE GENOMIC DNA]</scope>
    <source>
        <strain evidence="11 12">NRRL Y-11557</strain>
    </source>
</reference>
<dbReference type="PROSITE" id="PS51194">
    <property type="entry name" value="HELICASE_CTER"/>
    <property type="match status" value="1"/>
</dbReference>
<keyword evidence="5" id="KW-0347">Helicase</keyword>
<dbReference type="EC" id="3.6.4.13" evidence="2"/>
<dbReference type="GO" id="GO:0032040">
    <property type="term" value="C:small-subunit processome"/>
    <property type="evidence" value="ECO:0007669"/>
    <property type="project" value="EnsemblFungi"/>
</dbReference>
<dbReference type="FunFam" id="3.40.50.300:FF:000637">
    <property type="entry name" value="ATP-dependent RNA helicase DHX37/DHR1"/>
    <property type="match status" value="1"/>
</dbReference>
<feature type="region of interest" description="Disordered" evidence="8">
    <location>
        <begin position="279"/>
        <end position="398"/>
    </location>
</feature>
<evidence type="ECO:0000313" key="12">
    <source>
        <dbReference type="Proteomes" id="UP000094385"/>
    </source>
</evidence>
<dbReference type="Proteomes" id="UP000094385">
    <property type="component" value="Unassembled WGS sequence"/>
</dbReference>
<dbReference type="PROSITE" id="PS00690">
    <property type="entry name" value="DEAH_ATP_HELICASE"/>
    <property type="match status" value="1"/>
</dbReference>
<feature type="compositionally biased region" description="Acidic residues" evidence="8">
    <location>
        <begin position="298"/>
        <end position="322"/>
    </location>
</feature>
<gene>
    <name evidence="11" type="ORF">LIPSTDRAFT_1498</name>
</gene>
<sequence length="1283" mass="143116">MGKYRIRHNAKARSGSITKQRKLRSSRQPRASRLPEAVENGAVKDKAGSQTSTTINTEHEEQDPNAQVLVPMTAEEKATKRAELEQLLKPPESKWSRAKSKRLDKYIERQLKREEKKVLLQKLADSKFDTSLLHSLKRLGTNNMSRREQLQEALSKEKLGILDEEASKLLYEERTIISELPISWNEPESPPASTQATAPASLPLKRELEESPSTTSQVIDSISAVNNGNGSTMSLFGSSHGFGFGNLRKRPKTTATLINSNKQVPYTWRARLEQEKLRKAKIPMMNSDDDYSSGSNSDDNDDDEEKEEEEEDEWNGFDDDPTVAEGATITDLFEDGKLADNVSKDDAENCQGDGDEEDSDGSDESVVHDDDDKEDEEEEEDEVEEEEETPGSRISRGESFKKWAEIQVRGGEAEELSNINTLPKTIGQYKPIDRPEDRATPPPEIVTVDDAQNRKAYYVQLDRHPDIQAVRILLPVVQDEQRIMEAINNNLCVIICGETGSGKTTQVPQFLFEAGYGDPGSDNPGMIGITQPRRVAAVSMARRVSDEIGSKHTGRVAYQIRFEQNTREGTAMKFMTDGVLLRELSTDFTLSKYSAIIIDEAHERNVNTDILIGVLSRVLKLRHEMSKESGSSTKPLKLIIMSATLRVSDFSENSTLFEIAPPVLNVEARQFPVSNHFSRRTAVKYLDEAFTKIGKIHQRLPPGGILVFLTGQNEITHLCRRLRQAFSKKGRHQKNVIDDASVDVSLKLSAKEAGLEVEDIDLGDDIIEDVFDDNVSDSELPGEIEEGFEEQTDEINSAPLHVLPLYSLLPTAQQLKIFEPPPDGARLCVIATNVAETSLTIPGIRYIVDCGRVKERHYDEETGVQRFDVSWISKASADQRAGRAGRTGPGHCYRLYSSAVFESEFKQFSKAEILRMPIEGVVLQMKSMGIDTIANFPFPTAPDRNTLVMAENLLHYLGAINRAGRLTDLGMTMSVFPLAPRFAKMLVIGQQFDCLQYVIAIVAGLSVGDPFLSEHELGIESEMLDNVDGDDSGEEGQMTHGEIELNKRRRKEYYIVRRKFSGLDASSDVLQMLSAICAYEFENAKAEFCFKNFVRQKSMEEIHKLRQQLTHIVAINTPNLANLQFNTRLDAPSTVQVKALKQIVASGFIDQVVVRADLVAGFDLSSSASGPSKKKVKVTDIPYLRLNQYTFIRDTVFLSGKGGVDKSCIREPESPVYIHPSSVLLSSDESRNINEMAPFLIYNIIQQSSSGNTVKGGQQQPRIRVKPLTSITGKQLANLAKTM</sequence>
<comment type="similarity">
    <text evidence="1">Belongs to the DEAD box helicase family. DEAH subfamily.</text>
</comment>
<keyword evidence="3" id="KW-0547">Nucleotide-binding</keyword>
<feature type="domain" description="Helicase ATP-binding" evidence="9">
    <location>
        <begin position="484"/>
        <end position="663"/>
    </location>
</feature>
<evidence type="ECO:0000256" key="8">
    <source>
        <dbReference type="SAM" id="MobiDB-lite"/>
    </source>
</evidence>
<dbReference type="GO" id="GO:0000462">
    <property type="term" value="P:maturation of SSU-rRNA from tricistronic rRNA transcript (SSU-rRNA, 5.8S rRNA, LSU-rRNA)"/>
    <property type="evidence" value="ECO:0007669"/>
    <property type="project" value="EnsemblFungi"/>
</dbReference>